<evidence type="ECO:0000256" key="4">
    <source>
        <dbReference type="SAM" id="Coils"/>
    </source>
</evidence>
<dbReference type="VEuPathDB" id="CryptoDB:Cvel_7956"/>
<keyword evidence="1" id="KW-0677">Repeat</keyword>
<evidence type="ECO:0000256" key="1">
    <source>
        <dbReference type="ARBA" id="ARBA00022737"/>
    </source>
</evidence>
<keyword evidence="2 3" id="KW-0040">ANK repeat</keyword>
<feature type="compositionally biased region" description="Low complexity" evidence="5">
    <location>
        <begin position="795"/>
        <end position="818"/>
    </location>
</feature>
<proteinExistence type="predicted"/>
<dbReference type="SMART" id="SM00248">
    <property type="entry name" value="ANK"/>
    <property type="match status" value="5"/>
</dbReference>
<dbReference type="Pfam" id="PF12796">
    <property type="entry name" value="Ank_2"/>
    <property type="match status" value="1"/>
</dbReference>
<gene>
    <name evidence="6" type="ORF">Cvel_7956</name>
</gene>
<feature type="repeat" description="ANK" evidence="3">
    <location>
        <begin position="562"/>
        <end position="594"/>
    </location>
</feature>
<evidence type="ECO:0000256" key="3">
    <source>
        <dbReference type="PROSITE-ProRule" id="PRU00023"/>
    </source>
</evidence>
<sequence>MQCWRVCEFHVDALNPTLICVSPVLESPETNLGSILTRLDLMSSSWLGSLWGGRKRPFPEEEGEEAKEGMGGNGESVRVGEEEKEVEVPPCKKLRDQMTEVTAIAQTAVNQRDAAANEKKALEEEIKGLREKIESLERQEAASAQKREELSGLLSEHQTELDRLAQKTADLKRQKEEAGEEIKSIRDLLREKGAKQVEDELTIAELRDLVEEKETEVALLQEETASLKREKAAEVRAEVRERQKVRSLLEEKETEVACLQEERESLERQKAADARETEMLRSLLEEKETAVKRLQEETESLERQKAAEVRETEKVLSLLEEKETEVARLQEETESLERQKAADARETEMLRSLLEEKETEVARLQEETESLERQKAADARETEMLRSLLEEKETEVERLQEETESLERQKAADAREKEMLRSLLEEKETEVERLQKETENLLAEQNRCKRRPAPLTDSIVEDDKETILIEEESDEEGGETRGIHATEQQNCAGKAMRRLRRERQEAALMFLAVFRPSQPGWSALHEAARQGCLPVLKGLLGLFGSCPERLAEALAQPEGGEGPASPLHVAAAAGHDAAVEALAQAGAPLEAVEQDSGMTPILFAVAHGGGARCVRVLVRAGANVAARDKAGCTAFHRAVWAEDLALLDELLVNVEGVFGRQGGQSGEAEVLERGREMVTIDDLNGAGKSALREAADRDFVPGFRRLLAHGAQLQLQCADGFSALDVVHSSSQKDEFLQAIEEVNSQVGKGTQGEEGEEEEEDRQSRFQSPSAFDLFSQTSASASASAFCGSSSARVPPAAAASDNNHSGAAAASAAAAGSGGSGGGGVTLSFFGPFSSP</sequence>
<dbReference type="AlphaFoldDB" id="A0A0G4HQS3"/>
<name>A0A0G4HQS3_9ALVE</name>
<dbReference type="Gene3D" id="1.25.40.20">
    <property type="entry name" value="Ankyrin repeat-containing domain"/>
    <property type="match status" value="1"/>
</dbReference>
<evidence type="ECO:0000313" key="6">
    <source>
        <dbReference type="EMBL" id="CEM46570.1"/>
    </source>
</evidence>
<dbReference type="PANTHER" id="PTHR24198">
    <property type="entry name" value="ANKYRIN REPEAT AND PROTEIN KINASE DOMAIN-CONTAINING PROTEIN"/>
    <property type="match status" value="1"/>
</dbReference>
<evidence type="ECO:0000256" key="5">
    <source>
        <dbReference type="SAM" id="MobiDB-lite"/>
    </source>
</evidence>
<feature type="region of interest" description="Disordered" evidence="5">
    <location>
        <begin position="795"/>
        <end position="839"/>
    </location>
</feature>
<evidence type="ECO:0000256" key="2">
    <source>
        <dbReference type="ARBA" id="ARBA00023043"/>
    </source>
</evidence>
<feature type="compositionally biased region" description="Gly residues" evidence="5">
    <location>
        <begin position="819"/>
        <end position="828"/>
    </location>
</feature>
<reference evidence="6" key="1">
    <citation type="submission" date="2014-11" db="EMBL/GenBank/DDBJ databases">
        <authorList>
            <person name="Otto D Thomas"/>
            <person name="Naeem Raeece"/>
        </authorList>
    </citation>
    <scope>NUCLEOTIDE SEQUENCE</scope>
</reference>
<organism evidence="6">
    <name type="scientific">Chromera velia CCMP2878</name>
    <dbReference type="NCBI Taxonomy" id="1169474"/>
    <lineage>
        <taxon>Eukaryota</taxon>
        <taxon>Sar</taxon>
        <taxon>Alveolata</taxon>
        <taxon>Colpodellida</taxon>
        <taxon>Chromeraceae</taxon>
        <taxon>Chromera</taxon>
    </lineage>
</organism>
<feature type="region of interest" description="Disordered" evidence="5">
    <location>
        <begin position="745"/>
        <end position="768"/>
    </location>
</feature>
<protein>
    <submittedName>
        <fullName evidence="6">Uncharacterized protein</fullName>
    </submittedName>
</protein>
<keyword evidence="4" id="KW-0175">Coiled coil</keyword>
<dbReference type="InterPro" id="IPR036770">
    <property type="entry name" value="Ankyrin_rpt-contain_sf"/>
</dbReference>
<dbReference type="InterPro" id="IPR002110">
    <property type="entry name" value="Ankyrin_rpt"/>
</dbReference>
<feature type="coiled-coil region" evidence="4">
    <location>
        <begin position="105"/>
        <end position="451"/>
    </location>
</feature>
<dbReference type="PROSITE" id="PS50297">
    <property type="entry name" value="ANK_REP_REGION"/>
    <property type="match status" value="2"/>
</dbReference>
<dbReference type="PANTHER" id="PTHR24198:SF165">
    <property type="entry name" value="ANKYRIN REPEAT-CONTAINING PROTEIN-RELATED"/>
    <property type="match status" value="1"/>
</dbReference>
<dbReference type="EMBL" id="CDMZ01003495">
    <property type="protein sequence ID" value="CEM46570.1"/>
    <property type="molecule type" value="Genomic_DNA"/>
</dbReference>
<feature type="region of interest" description="Disordered" evidence="5">
    <location>
        <begin position="55"/>
        <end position="89"/>
    </location>
</feature>
<feature type="repeat" description="ANK" evidence="3">
    <location>
        <begin position="596"/>
        <end position="629"/>
    </location>
</feature>
<accession>A0A0G4HQS3</accession>
<dbReference type="PROSITE" id="PS50088">
    <property type="entry name" value="ANK_REPEAT"/>
    <property type="match status" value="2"/>
</dbReference>
<dbReference type="SUPFAM" id="SSF48403">
    <property type="entry name" value="Ankyrin repeat"/>
    <property type="match status" value="1"/>
</dbReference>